<dbReference type="Gene3D" id="2.60.40.420">
    <property type="entry name" value="Cupredoxins - blue copper proteins"/>
    <property type="match status" value="2"/>
</dbReference>
<dbReference type="InterPro" id="IPR052721">
    <property type="entry name" value="ET_Amicyanin"/>
</dbReference>
<evidence type="ECO:0000313" key="2">
    <source>
        <dbReference type="EMBL" id="TDY51385.1"/>
    </source>
</evidence>
<name>A0A4R8LX39_9BACL</name>
<accession>A0A4R8LX39</accession>
<dbReference type="RefSeq" id="WP_134158327.1">
    <property type="nucleotide sequence ID" value="NZ_SORF01000001.1"/>
</dbReference>
<dbReference type="InterPro" id="IPR008972">
    <property type="entry name" value="Cupredoxin"/>
</dbReference>
<dbReference type="PANTHER" id="PTHR36507:SF1">
    <property type="entry name" value="BLL1555 PROTEIN"/>
    <property type="match status" value="1"/>
</dbReference>
<dbReference type="SUPFAM" id="SSF49503">
    <property type="entry name" value="Cupredoxins"/>
    <property type="match status" value="2"/>
</dbReference>
<proteinExistence type="predicted"/>
<sequence>MQSGSRVRRITAIALGILMLMSPAPLAFAAINSPLPVNWTVQAGVQAADGVFAAAFLPNSITIDAGDSVSFSGVGQSIYLPPVGKLMPPPWTSSLHAFGGDVYDGSHAVASGVLTTVPYRLTFVKPGTYVYFDPVHPGMEGVVIVQAAGSPYPFDASSYNSVAAHEAEVDLAAGEQALAKVRAKVMDNANGTRTYIEDVDLPDADGVQTALEPLAGSAIHGSVTLTPQPNANDPNGTYAILVQLAGGRAGDRYVGELRYAGVAGPSVPGVSTLWATADAQGRAVFQGTVRSAGVPQGVWEFVVLNAERQSVAACSVTAPAYAYAGYVPASLTIHVGDSVAWREVGVHGVHAVTYEATNTPDAVSSLMVPTASGSHSFDGIGNVSSNVLTSGSSYSLTFDEAGVYRFASPIDDVYHAVMIVNVLPSANRISVVAGALSTTMPAQRIGKAVFVPLQSAIVWMNAIGVSSRIHGLNVVIHAPAVATVSQQVPIEGMVHFAVNGTIIGNALTETAIDPDTGCKALYVCVNDFVNLLNEIGVHTSFDGSIWSAPPASTQPTT</sequence>
<dbReference type="AlphaFoldDB" id="A0A4R8LX39"/>
<dbReference type="PANTHER" id="PTHR36507">
    <property type="entry name" value="BLL1555 PROTEIN"/>
    <property type="match status" value="1"/>
</dbReference>
<evidence type="ECO:0000313" key="3">
    <source>
        <dbReference type="Proteomes" id="UP000294581"/>
    </source>
</evidence>
<reference evidence="2 3" key="1">
    <citation type="submission" date="2019-03" db="EMBL/GenBank/DDBJ databases">
        <title>Genomic Encyclopedia of Type Strains, Phase IV (KMG-IV): sequencing the most valuable type-strain genomes for metagenomic binning, comparative biology and taxonomic classification.</title>
        <authorList>
            <person name="Goeker M."/>
        </authorList>
    </citation>
    <scope>NUCLEOTIDE SEQUENCE [LARGE SCALE GENOMIC DNA]</scope>
    <source>
        <strain evidence="2 3">DSM 17974</strain>
    </source>
</reference>
<dbReference type="Proteomes" id="UP000294581">
    <property type="component" value="Unassembled WGS sequence"/>
</dbReference>
<feature type="signal peptide" evidence="1">
    <location>
        <begin position="1"/>
        <end position="29"/>
    </location>
</feature>
<gene>
    <name evidence="2" type="ORF">C7445_101387</name>
</gene>
<evidence type="ECO:0000256" key="1">
    <source>
        <dbReference type="SAM" id="SignalP"/>
    </source>
</evidence>
<feature type="chain" id="PRO_5020689098" evidence="1">
    <location>
        <begin position="30"/>
        <end position="557"/>
    </location>
</feature>
<keyword evidence="3" id="KW-1185">Reference proteome</keyword>
<keyword evidence="1" id="KW-0732">Signal</keyword>
<dbReference type="EMBL" id="SORF01000001">
    <property type="protein sequence ID" value="TDY51385.1"/>
    <property type="molecule type" value="Genomic_DNA"/>
</dbReference>
<comment type="caution">
    <text evidence="2">The sequence shown here is derived from an EMBL/GenBank/DDBJ whole genome shotgun (WGS) entry which is preliminary data.</text>
</comment>
<protein>
    <submittedName>
        <fullName evidence="2">Plastocyanin</fullName>
    </submittedName>
</protein>
<dbReference type="OrthoDB" id="9757546at2"/>
<organism evidence="2 3">
    <name type="scientific">Alicyclobacillus sacchari</name>
    <dbReference type="NCBI Taxonomy" id="392010"/>
    <lineage>
        <taxon>Bacteria</taxon>
        <taxon>Bacillati</taxon>
        <taxon>Bacillota</taxon>
        <taxon>Bacilli</taxon>
        <taxon>Bacillales</taxon>
        <taxon>Alicyclobacillaceae</taxon>
        <taxon>Alicyclobacillus</taxon>
    </lineage>
</organism>